<evidence type="ECO:0000256" key="1">
    <source>
        <dbReference type="SAM" id="MobiDB-lite"/>
    </source>
</evidence>
<evidence type="ECO:0000313" key="3">
    <source>
        <dbReference type="Proteomes" id="UP001163046"/>
    </source>
</evidence>
<protein>
    <submittedName>
        <fullName evidence="2">Uncharacterized protein</fullName>
    </submittedName>
</protein>
<feature type="region of interest" description="Disordered" evidence="1">
    <location>
        <begin position="180"/>
        <end position="224"/>
    </location>
</feature>
<gene>
    <name evidence="2" type="ORF">OS493_018066</name>
</gene>
<name>A0A9X0CKG9_9CNID</name>
<keyword evidence="3" id="KW-1185">Reference proteome</keyword>
<feature type="compositionally biased region" description="Basic residues" evidence="1">
    <location>
        <begin position="180"/>
        <end position="196"/>
    </location>
</feature>
<dbReference type="EMBL" id="MU827311">
    <property type="protein sequence ID" value="KAJ7360082.1"/>
    <property type="molecule type" value="Genomic_DNA"/>
</dbReference>
<reference evidence="2" key="1">
    <citation type="submission" date="2023-01" db="EMBL/GenBank/DDBJ databases">
        <title>Genome assembly of the deep-sea coral Lophelia pertusa.</title>
        <authorList>
            <person name="Herrera S."/>
            <person name="Cordes E."/>
        </authorList>
    </citation>
    <scope>NUCLEOTIDE SEQUENCE</scope>
    <source>
        <strain evidence="2">USNM1676648</strain>
        <tissue evidence="2">Polyp</tissue>
    </source>
</reference>
<organism evidence="2 3">
    <name type="scientific">Desmophyllum pertusum</name>
    <dbReference type="NCBI Taxonomy" id="174260"/>
    <lineage>
        <taxon>Eukaryota</taxon>
        <taxon>Metazoa</taxon>
        <taxon>Cnidaria</taxon>
        <taxon>Anthozoa</taxon>
        <taxon>Hexacorallia</taxon>
        <taxon>Scleractinia</taxon>
        <taxon>Caryophylliina</taxon>
        <taxon>Caryophylliidae</taxon>
        <taxon>Desmophyllum</taxon>
    </lineage>
</organism>
<proteinExistence type="predicted"/>
<dbReference type="AlphaFoldDB" id="A0A9X0CKG9"/>
<accession>A0A9X0CKG9</accession>
<comment type="caution">
    <text evidence="2">The sequence shown here is derived from an EMBL/GenBank/DDBJ whole genome shotgun (WGS) entry which is preliminary data.</text>
</comment>
<sequence>MHNVREKQIAVKQGVLDSRGQEILSEIYMPACRIVTVRQLCEQLAAVTNSASSTAEWKVKFLDRATCVINPSSQASREMIIPANIGFCLGLCDFQGNPSAFAKLMMSSYNTGNTITTSCHVAADQTRWLSIRVTPQTDVNDFAQRKDIPVCRPLDENMWRKEVAKGVRKRFTKCIAAKKLHAPRSSGKKKRDKRSKQQADAVVLRRSSRVRKPKMRGSGKKGSQNGGFGRLLAGLGTAVVNGLAGLVVGGLQGVIGGIAGQVGRGKKRSPTFRKPDMYRGMQAFFAKRGQVGSGKKAKAFFAKLKKVASKVAANPEVRKVAKNLMQKAADRNRHGGQQSE</sequence>
<dbReference type="Proteomes" id="UP001163046">
    <property type="component" value="Unassembled WGS sequence"/>
</dbReference>
<evidence type="ECO:0000313" key="2">
    <source>
        <dbReference type="EMBL" id="KAJ7360082.1"/>
    </source>
</evidence>
<feature type="compositionally biased region" description="Basic residues" evidence="1">
    <location>
        <begin position="206"/>
        <end position="219"/>
    </location>
</feature>